<proteinExistence type="predicted"/>
<dbReference type="EMBL" id="GL348717">
    <property type="protein sequence ID" value="EFH51429.1"/>
    <property type="molecule type" value="Genomic_DNA"/>
</dbReference>
<dbReference type="HOGENOM" id="CLU_2725627_0_0_1"/>
<dbReference type="Gramene" id="Al_scaffold_0005_194">
    <property type="protein sequence ID" value="Al_scaffold_0005_194"/>
    <property type="gene ID" value="Al_scaffold_0005_194"/>
</dbReference>
<gene>
    <name evidence="1" type="ORF">ARALYDRAFT_664159</name>
    <name evidence="2" type="ORF">ARALYDRAFT_664172</name>
</gene>
<reference evidence="1" key="1">
    <citation type="submission" date="2009-11" db="EMBL/GenBank/DDBJ databases">
        <authorList>
            <consortium name="US DOE Joint Genome Institute (JGI-PGF)"/>
            <person name="Ottilar R."/>
            <person name="Schmutz J."/>
            <person name="Salamov A."/>
            <person name="Cheng J.F."/>
            <person name="Lucas S."/>
            <person name="Pitluck S."/>
            <person name="Gundlach H."/>
            <person name="Guo Y."/>
            <person name="Haberer G."/>
            <person name="Nasrallah J."/>
            <person name="Mayer K.F.X."/>
            <person name="van de Peer Y."/>
            <person name="Weigel D."/>
            <person name="Grigoriev I.V."/>
        </authorList>
    </citation>
    <scope>NUCLEOTIDE SEQUENCE</scope>
</reference>
<evidence type="ECO:0000313" key="1">
    <source>
        <dbReference type="EMBL" id="EFH51418.1"/>
    </source>
</evidence>
<sequence length="72" mass="8190">MEAVKGWIELTNNEMGIIDGSGWTVEHEVCEDQLMKVGSSFKDREKQRIEIVGYFDLNLIMNKGKGRGNRGM</sequence>
<evidence type="ECO:0000313" key="2">
    <source>
        <dbReference type="EMBL" id="EFH51429.1"/>
    </source>
</evidence>
<protein>
    <submittedName>
        <fullName evidence="1">Predicted protein</fullName>
    </submittedName>
</protein>
<dbReference type="Gramene" id="Al_scaffold_0005_207">
    <property type="protein sequence ID" value="Al_scaffold_0005_207"/>
    <property type="gene ID" value="Al_scaffold_0005_207"/>
</dbReference>
<accession>D7LQ86</accession>
<dbReference type="Proteomes" id="UP000008694">
    <property type="component" value="Unassembled WGS sequence"/>
</dbReference>
<name>D7LQ86_ARALL</name>
<dbReference type="EMBL" id="GL348717">
    <property type="protein sequence ID" value="EFH51418.1"/>
    <property type="molecule type" value="Genomic_DNA"/>
</dbReference>
<dbReference type="AlphaFoldDB" id="D7LQ86"/>
<evidence type="ECO:0000313" key="3">
    <source>
        <dbReference type="Proteomes" id="UP000008694"/>
    </source>
</evidence>
<reference evidence="3" key="3">
    <citation type="journal article" date="2011" name="Nat. Genet.">
        <title>The Arabidopsis lyrata genome sequence and the basis of rapid genome size change.</title>
        <authorList>
            <person name="Hu T.T."/>
            <person name="Pattyn P."/>
            <person name="Bakker E.G."/>
            <person name="Cao J."/>
            <person name="Cheng J.-F."/>
            <person name="Clark R.M."/>
            <person name="Fahlgren N."/>
            <person name="Fawcett J.A."/>
            <person name="Grimwood J."/>
            <person name="Gundlach H."/>
            <person name="Haberer G."/>
            <person name="Hollister J.D."/>
            <person name="Ossowski S."/>
            <person name="Ottilar R.P."/>
            <person name="Salamov A.A."/>
            <person name="Schneeberger K."/>
            <person name="Spannagl M."/>
            <person name="Wang X."/>
            <person name="Yang L."/>
            <person name="Nasrallah M.E."/>
            <person name="Bergelson J."/>
            <person name="Carrington J.C."/>
            <person name="Gaut B.S."/>
            <person name="Schmutz J."/>
            <person name="Mayer K.F.X."/>
            <person name="Van de Peer Y."/>
            <person name="Grigoriev I.V."/>
            <person name="Nordborg M."/>
            <person name="Weigel D."/>
            <person name="Guo Y.-L."/>
        </authorList>
    </citation>
    <scope>NUCLEOTIDE SEQUENCE [LARGE SCALE GENOMIC DNA]</scope>
    <source>
        <strain evidence="3">cv. MN47</strain>
    </source>
</reference>
<organism evidence="3">
    <name type="scientific">Arabidopsis lyrata subsp. lyrata</name>
    <name type="common">Lyre-leaved rock-cress</name>
    <dbReference type="NCBI Taxonomy" id="81972"/>
    <lineage>
        <taxon>Eukaryota</taxon>
        <taxon>Viridiplantae</taxon>
        <taxon>Streptophyta</taxon>
        <taxon>Embryophyta</taxon>
        <taxon>Tracheophyta</taxon>
        <taxon>Spermatophyta</taxon>
        <taxon>Magnoliopsida</taxon>
        <taxon>eudicotyledons</taxon>
        <taxon>Gunneridae</taxon>
        <taxon>Pentapetalae</taxon>
        <taxon>rosids</taxon>
        <taxon>malvids</taxon>
        <taxon>Brassicales</taxon>
        <taxon>Brassicaceae</taxon>
        <taxon>Camelineae</taxon>
        <taxon>Arabidopsis</taxon>
    </lineage>
</organism>
<reference evidence="1" key="2">
    <citation type="submission" date="2010-06" db="EMBL/GenBank/DDBJ databases">
        <title>The basis of rapid genome size change in Arabidopsis.</title>
        <authorList>
            <consortium name="US DOE Joint Genome Institute (JGI-PGF)"/>
            <person name="Bakker E."/>
            <person name="Bergelson J."/>
            <person name="Cheng J.Fang."/>
            <person name="Clark R.M."/>
            <person name="Fawcett J."/>
            <person name="Gaut B."/>
            <person name="Grigoriev I."/>
            <person name="Gundlach H."/>
            <person name="Guo Y."/>
            <person name="Haberer G."/>
            <person name="Hollister J."/>
            <person name="Hu T.T."/>
            <person name="Mayer K.F.X."/>
            <person name="Nasrallah J."/>
            <person name="Nordborg M."/>
            <person name="Otillar R."/>
            <person name="Pattyn P."/>
            <person name="Schmutz J."/>
            <person name="Spannagl M."/>
            <person name="van de Peer Y."/>
            <person name="Wang X."/>
            <person name="Weigel D."/>
            <person name="Yang L."/>
        </authorList>
    </citation>
    <scope>NUCLEOTIDE SEQUENCE</scope>
</reference>
<keyword evidence="3" id="KW-1185">Reference proteome</keyword>